<dbReference type="Gene3D" id="3.30.70.270">
    <property type="match status" value="1"/>
</dbReference>
<dbReference type="SUPFAM" id="SSF55781">
    <property type="entry name" value="GAF domain-like"/>
    <property type="match status" value="1"/>
</dbReference>
<dbReference type="SMART" id="SM00267">
    <property type="entry name" value="GGDEF"/>
    <property type="match status" value="1"/>
</dbReference>
<dbReference type="SMART" id="SM00052">
    <property type="entry name" value="EAL"/>
    <property type="match status" value="1"/>
</dbReference>
<dbReference type="Pfam" id="PF00990">
    <property type="entry name" value="GGDEF"/>
    <property type="match status" value="1"/>
</dbReference>
<dbReference type="CDD" id="cd01949">
    <property type="entry name" value="GGDEF"/>
    <property type="match status" value="1"/>
</dbReference>
<feature type="domain" description="EAL" evidence="1">
    <location>
        <begin position="348"/>
        <end position="603"/>
    </location>
</feature>
<dbReference type="InterPro" id="IPR043128">
    <property type="entry name" value="Rev_trsase/Diguanyl_cyclase"/>
</dbReference>
<accession>A0A2S4MPJ6</accession>
<dbReference type="PANTHER" id="PTHR33121">
    <property type="entry name" value="CYCLIC DI-GMP PHOSPHODIESTERASE PDEF"/>
    <property type="match status" value="1"/>
</dbReference>
<dbReference type="Pfam" id="PF00563">
    <property type="entry name" value="EAL"/>
    <property type="match status" value="1"/>
</dbReference>
<reference evidence="3 4" key="1">
    <citation type="submission" date="2018-01" db="EMBL/GenBank/DDBJ databases">
        <title>Genomic Encyclopedia of Type Strains, Phase III (KMG-III): the genomes of soil and plant-associated and newly described type strains.</title>
        <authorList>
            <person name="Whitman W."/>
        </authorList>
    </citation>
    <scope>NUCLEOTIDE SEQUENCE [LARGE SCALE GENOMIC DNA]</scope>
    <source>
        <strain evidence="3 4">1131</strain>
    </source>
</reference>
<dbReference type="SMART" id="SM00065">
    <property type="entry name" value="GAF"/>
    <property type="match status" value="1"/>
</dbReference>
<dbReference type="NCBIfam" id="TIGR00254">
    <property type="entry name" value="GGDEF"/>
    <property type="match status" value="1"/>
</dbReference>
<evidence type="ECO:0000313" key="4">
    <source>
        <dbReference type="Proteomes" id="UP000236919"/>
    </source>
</evidence>
<dbReference type="InterPro" id="IPR050706">
    <property type="entry name" value="Cyclic-di-GMP_PDE-like"/>
</dbReference>
<dbReference type="EMBL" id="PQFZ01000001">
    <property type="protein sequence ID" value="POR56684.1"/>
    <property type="molecule type" value="Genomic_DNA"/>
</dbReference>
<dbReference type="CDD" id="cd01948">
    <property type="entry name" value="EAL"/>
    <property type="match status" value="1"/>
</dbReference>
<sequence length="621" mass="67235">MRVMDSVERLQSLQNETLEAIARGEPLAAIMDSLCRQVEVIAPGVICTVIAADTEYRLKTLAAPSLPQDYSTAITGTPIGPTVGSCGTAIHRGEAVEVTDIENDPLWADYKALALPLGLRACWSSPITARDGRVIGSFAFYYKQRRGPNDLERQIVTTCLHLCAIAIEHEEVGSRNHRLAYYDTLTGLPNRVHFNDAIARMTAASPLAFGLMLIDIDHLKTINDTMGHVVGDALIETVGARLARVAVNGMACRIGGDEFAVLLPDCSQTTQLRSVACGILAAMLTPFEHDGHSIIPSVTIGGVLAGEDGTDSTTLRQNADFALYHAKETRRGGYVHFRHGLRTSMTRRIQTIRSVADALTEGRIVPYYQPIIRLDTGKIVGVEALARMRLDDGRTVAAGEFHEAMLDPKIAYRISGQMLAAVAADMAAWKQAGIHVQHVGLNVTSADFQKGDLVQRISKTFERFNLPLEHLVVEITEQVFMGDRKDSVARTMAALRERGILVALDDFGTGFASLTHLLDFPVDIIKIDRSFVGGIESGARSSVIVEALAGIANRLGMKVIAEGIETQGQSERLQVIGCRLGQGYLYSRAVPAGIVTDLLQHLGERPRAQTQQPAAITASAA</sequence>
<dbReference type="AlphaFoldDB" id="A0A2S4MPJ6"/>
<dbReference type="InterPro" id="IPR029787">
    <property type="entry name" value="Nucleotide_cyclase"/>
</dbReference>
<dbReference type="InterPro" id="IPR029016">
    <property type="entry name" value="GAF-like_dom_sf"/>
</dbReference>
<dbReference type="PANTHER" id="PTHR33121:SF70">
    <property type="entry name" value="SIGNALING PROTEIN YKOW"/>
    <property type="match status" value="1"/>
</dbReference>
<dbReference type="PIRSF" id="PIRSF005925">
    <property type="entry name" value="Dos"/>
    <property type="match status" value="1"/>
</dbReference>
<evidence type="ECO:0000259" key="2">
    <source>
        <dbReference type="PROSITE" id="PS50887"/>
    </source>
</evidence>
<dbReference type="InterPro" id="IPR001633">
    <property type="entry name" value="EAL_dom"/>
</dbReference>
<feature type="domain" description="GGDEF" evidence="2">
    <location>
        <begin position="207"/>
        <end position="339"/>
    </location>
</feature>
<dbReference type="SUPFAM" id="SSF55073">
    <property type="entry name" value="Nucleotide cyclase"/>
    <property type="match status" value="1"/>
</dbReference>
<dbReference type="Gene3D" id="3.20.20.450">
    <property type="entry name" value="EAL domain"/>
    <property type="match status" value="1"/>
</dbReference>
<proteinExistence type="predicted"/>
<evidence type="ECO:0000313" key="3">
    <source>
        <dbReference type="EMBL" id="POR56684.1"/>
    </source>
</evidence>
<dbReference type="Pfam" id="PF13185">
    <property type="entry name" value="GAF_2"/>
    <property type="match status" value="1"/>
</dbReference>
<name>A0A2S4MPJ6_9HYPH</name>
<dbReference type="SUPFAM" id="SSF141868">
    <property type="entry name" value="EAL domain-like"/>
    <property type="match status" value="1"/>
</dbReference>
<dbReference type="Gene3D" id="3.30.450.40">
    <property type="match status" value="1"/>
</dbReference>
<gene>
    <name evidence="3" type="ORF">CYD53_101205</name>
</gene>
<protein>
    <submittedName>
        <fullName evidence="3">Diguanylate cyclase/phosphodiesterase</fullName>
    </submittedName>
</protein>
<dbReference type="InterPro" id="IPR000160">
    <property type="entry name" value="GGDEF_dom"/>
</dbReference>
<dbReference type="PROSITE" id="PS50883">
    <property type="entry name" value="EAL"/>
    <property type="match status" value="1"/>
</dbReference>
<dbReference type="InterPro" id="IPR012226">
    <property type="entry name" value="Diguanyl_cyclase/Pdiesterase"/>
</dbReference>
<dbReference type="PROSITE" id="PS50887">
    <property type="entry name" value="GGDEF"/>
    <property type="match status" value="1"/>
</dbReference>
<comment type="caution">
    <text evidence="3">The sequence shown here is derived from an EMBL/GenBank/DDBJ whole genome shotgun (WGS) entry which is preliminary data.</text>
</comment>
<dbReference type="InterPro" id="IPR035919">
    <property type="entry name" value="EAL_sf"/>
</dbReference>
<dbReference type="InterPro" id="IPR003018">
    <property type="entry name" value="GAF"/>
</dbReference>
<dbReference type="GO" id="GO:0071111">
    <property type="term" value="F:cyclic-guanylate-specific phosphodiesterase activity"/>
    <property type="evidence" value="ECO:0007669"/>
    <property type="project" value="InterPro"/>
</dbReference>
<dbReference type="RefSeq" id="WP_245928025.1">
    <property type="nucleotide sequence ID" value="NZ_PQFZ01000001.1"/>
</dbReference>
<evidence type="ECO:0000259" key="1">
    <source>
        <dbReference type="PROSITE" id="PS50883"/>
    </source>
</evidence>
<keyword evidence="4" id="KW-1185">Reference proteome</keyword>
<dbReference type="Proteomes" id="UP000236919">
    <property type="component" value="Unassembled WGS sequence"/>
</dbReference>
<organism evidence="3 4">
    <name type="scientific">Bosea psychrotolerans</name>
    <dbReference type="NCBI Taxonomy" id="1871628"/>
    <lineage>
        <taxon>Bacteria</taxon>
        <taxon>Pseudomonadati</taxon>
        <taxon>Pseudomonadota</taxon>
        <taxon>Alphaproteobacteria</taxon>
        <taxon>Hyphomicrobiales</taxon>
        <taxon>Boseaceae</taxon>
        <taxon>Bosea</taxon>
    </lineage>
</organism>